<dbReference type="InterPro" id="IPR019734">
    <property type="entry name" value="TPR_rpt"/>
</dbReference>
<gene>
    <name evidence="2" type="ORF">ACFQ1S_22575</name>
</gene>
<dbReference type="EMBL" id="JBHTIS010001415">
    <property type="protein sequence ID" value="MFD1048125.1"/>
    <property type="molecule type" value="Genomic_DNA"/>
</dbReference>
<evidence type="ECO:0000256" key="1">
    <source>
        <dbReference type="PROSITE-ProRule" id="PRU00339"/>
    </source>
</evidence>
<feature type="repeat" description="TPR" evidence="1">
    <location>
        <begin position="50"/>
        <end position="83"/>
    </location>
</feature>
<dbReference type="InterPro" id="IPR011990">
    <property type="entry name" value="TPR-like_helical_dom_sf"/>
</dbReference>
<dbReference type="Pfam" id="PF13424">
    <property type="entry name" value="TPR_12"/>
    <property type="match status" value="1"/>
</dbReference>
<keyword evidence="1" id="KW-0802">TPR repeat</keyword>
<dbReference type="Gene3D" id="1.25.40.10">
    <property type="entry name" value="Tetratricopeptide repeat domain"/>
    <property type="match status" value="1"/>
</dbReference>
<protein>
    <submittedName>
        <fullName evidence="2">Tetratricopeptide repeat protein</fullName>
    </submittedName>
</protein>
<organism evidence="2 3">
    <name type="scientific">Kibdelosporangium lantanae</name>
    <dbReference type="NCBI Taxonomy" id="1497396"/>
    <lineage>
        <taxon>Bacteria</taxon>
        <taxon>Bacillati</taxon>
        <taxon>Actinomycetota</taxon>
        <taxon>Actinomycetes</taxon>
        <taxon>Pseudonocardiales</taxon>
        <taxon>Pseudonocardiaceae</taxon>
        <taxon>Kibdelosporangium</taxon>
    </lineage>
</organism>
<reference evidence="3" key="1">
    <citation type="journal article" date="2019" name="Int. J. Syst. Evol. Microbiol.">
        <title>The Global Catalogue of Microorganisms (GCM) 10K type strain sequencing project: providing services to taxonomists for standard genome sequencing and annotation.</title>
        <authorList>
            <consortium name="The Broad Institute Genomics Platform"/>
            <consortium name="The Broad Institute Genome Sequencing Center for Infectious Disease"/>
            <person name="Wu L."/>
            <person name="Ma J."/>
        </authorList>
    </citation>
    <scope>NUCLEOTIDE SEQUENCE [LARGE SCALE GENOMIC DNA]</scope>
    <source>
        <strain evidence="3">JCM 31486</strain>
    </source>
</reference>
<dbReference type="PROSITE" id="PS50005">
    <property type="entry name" value="TPR"/>
    <property type="match status" value="1"/>
</dbReference>
<dbReference type="Proteomes" id="UP001597045">
    <property type="component" value="Unassembled WGS sequence"/>
</dbReference>
<keyword evidence="3" id="KW-1185">Reference proteome</keyword>
<evidence type="ECO:0000313" key="2">
    <source>
        <dbReference type="EMBL" id="MFD1048125.1"/>
    </source>
</evidence>
<proteinExistence type="predicted"/>
<accession>A0ABW3MEM9</accession>
<sequence>MSTDDRRDMPDVLIAIGSVLLDQDDNNAAVETFSQARSLSHDLTDHHLEAIALGRLGEAYLRSGDPESAKQSLKKAVDLRRRVPDAHEEANLARWLAEVDAAHLS</sequence>
<evidence type="ECO:0000313" key="3">
    <source>
        <dbReference type="Proteomes" id="UP001597045"/>
    </source>
</evidence>
<name>A0ABW3MEM9_9PSEU</name>
<dbReference type="SUPFAM" id="SSF48452">
    <property type="entry name" value="TPR-like"/>
    <property type="match status" value="1"/>
</dbReference>
<dbReference type="SMART" id="SM00028">
    <property type="entry name" value="TPR"/>
    <property type="match status" value="2"/>
</dbReference>
<comment type="caution">
    <text evidence="2">The sequence shown here is derived from an EMBL/GenBank/DDBJ whole genome shotgun (WGS) entry which is preliminary data.</text>
</comment>